<evidence type="ECO:0000313" key="3">
    <source>
        <dbReference type="Proteomes" id="UP000650833"/>
    </source>
</evidence>
<dbReference type="PANTHER" id="PTHR42107:SF1">
    <property type="entry name" value="WHIM1 DOMAIN-CONTAINING PROTEIN"/>
    <property type="match status" value="1"/>
</dbReference>
<evidence type="ECO:0000313" key="2">
    <source>
        <dbReference type="EMBL" id="KAG2192341.1"/>
    </source>
</evidence>
<feature type="compositionally biased region" description="Acidic residues" evidence="1">
    <location>
        <begin position="280"/>
        <end position="305"/>
    </location>
</feature>
<accession>A0A8H7QH45</accession>
<dbReference type="PANTHER" id="PTHR42107">
    <property type="entry name" value="YALI0D24453P"/>
    <property type="match status" value="1"/>
</dbReference>
<proteinExistence type="predicted"/>
<name>A0A8H7QH45_9FUNG</name>
<reference evidence="2" key="1">
    <citation type="submission" date="2020-12" db="EMBL/GenBank/DDBJ databases">
        <title>Metabolic potential, ecology and presence of endohyphal bacteria is reflected in genomic diversity of Mucoromycotina.</title>
        <authorList>
            <person name="Muszewska A."/>
            <person name="Okrasinska A."/>
            <person name="Steczkiewicz K."/>
            <person name="Drgas O."/>
            <person name="Orlowska M."/>
            <person name="Perlinska-Lenart U."/>
            <person name="Aleksandrzak-Piekarczyk T."/>
            <person name="Szatraj K."/>
            <person name="Zielenkiewicz U."/>
            <person name="Pilsyk S."/>
            <person name="Malc E."/>
            <person name="Mieczkowski P."/>
            <person name="Kruszewska J.S."/>
            <person name="Biernat P."/>
            <person name="Pawlowska J."/>
        </authorList>
    </citation>
    <scope>NUCLEOTIDE SEQUENCE</scope>
    <source>
        <strain evidence="2">CBS 226.32</strain>
    </source>
</reference>
<gene>
    <name evidence="2" type="ORF">INT46_009471</name>
</gene>
<organism evidence="2 3">
    <name type="scientific">Mucor plumbeus</name>
    <dbReference type="NCBI Taxonomy" id="97098"/>
    <lineage>
        <taxon>Eukaryota</taxon>
        <taxon>Fungi</taxon>
        <taxon>Fungi incertae sedis</taxon>
        <taxon>Mucoromycota</taxon>
        <taxon>Mucoromycotina</taxon>
        <taxon>Mucoromycetes</taxon>
        <taxon>Mucorales</taxon>
        <taxon>Mucorineae</taxon>
        <taxon>Mucoraceae</taxon>
        <taxon>Mucor</taxon>
    </lineage>
</organism>
<feature type="compositionally biased region" description="Polar residues" evidence="1">
    <location>
        <begin position="365"/>
        <end position="386"/>
    </location>
</feature>
<evidence type="ECO:0008006" key="4">
    <source>
        <dbReference type="Google" id="ProtNLM"/>
    </source>
</evidence>
<comment type="caution">
    <text evidence="2">The sequence shown here is derived from an EMBL/GenBank/DDBJ whole genome shotgun (WGS) entry which is preliminary data.</text>
</comment>
<evidence type="ECO:0000256" key="1">
    <source>
        <dbReference type="SAM" id="MobiDB-lite"/>
    </source>
</evidence>
<dbReference type="OrthoDB" id="349045at2759"/>
<protein>
    <recommendedName>
        <fullName evidence="4">WHIM1 domain-containing protein</fullName>
    </recommendedName>
</protein>
<keyword evidence="3" id="KW-1185">Reference proteome</keyword>
<sequence>MSDATITVPEEKVNLPSYKYSPLQQWQIAFIYAFTATFNNYQDISPSYHKLPFFTPQDLEDEIQKEESELIHQIICACLGNILNRNKPIESFKISLQQLLADKMKVFEIDLEVNPLLKQNYNALSVDLKWQLQDSTAVKTIIDTCYQQNGQKDSNPIIAHPLGTDSKRQTYWQFGDSPWIWRETNNVKSVSQWETVCKNLQDLEQLVDSFSASTSKVEKALVKAIKEGIYEIALKEEQRKVRKEKADLRKLIPIEVSITPTTLRSRGRNQRVHYNFDDIYGIDEDENNDSDDDDNFVGDDDEDNNENLGNNAKRQKSKRSPSPPRLPPTRWSSRLNRGAVDDTTNAQIESMEIDNRSVEAMDTTPLPSEQSNDMDTSRSPSFMDTTLSESPMETVASSNSVMNVNDILNPQIIHE</sequence>
<dbReference type="AlphaFoldDB" id="A0A8H7QH45"/>
<dbReference type="EMBL" id="JAEPRC010000739">
    <property type="protein sequence ID" value="KAG2192341.1"/>
    <property type="molecule type" value="Genomic_DNA"/>
</dbReference>
<dbReference type="Proteomes" id="UP000650833">
    <property type="component" value="Unassembled WGS sequence"/>
</dbReference>
<feature type="region of interest" description="Disordered" evidence="1">
    <location>
        <begin position="280"/>
        <end position="386"/>
    </location>
</feature>